<dbReference type="Proteomes" id="UP001596512">
    <property type="component" value="Unassembled WGS sequence"/>
</dbReference>
<protein>
    <submittedName>
        <fullName evidence="1">Uncharacterized protein</fullName>
    </submittedName>
</protein>
<dbReference type="SUPFAM" id="SSF48498">
    <property type="entry name" value="Tetracyclin repressor-like, C-terminal domain"/>
    <property type="match status" value="1"/>
</dbReference>
<comment type="caution">
    <text evidence="1">The sequence shown here is derived from an EMBL/GenBank/DDBJ whole genome shotgun (WGS) entry which is preliminary data.</text>
</comment>
<dbReference type="InterPro" id="IPR036271">
    <property type="entry name" value="Tet_transcr_reg_TetR-rel_C_sf"/>
</dbReference>
<evidence type="ECO:0000313" key="1">
    <source>
        <dbReference type="EMBL" id="MFC7617510.1"/>
    </source>
</evidence>
<proteinExistence type="predicted"/>
<keyword evidence="2" id="KW-1185">Reference proteome</keyword>
<dbReference type="EMBL" id="JBHTEY010000004">
    <property type="protein sequence ID" value="MFC7617510.1"/>
    <property type="molecule type" value="Genomic_DNA"/>
</dbReference>
<name>A0ABW2TUH7_9PSEU</name>
<dbReference type="Gene3D" id="1.10.357.10">
    <property type="entry name" value="Tetracycline Repressor, domain 2"/>
    <property type="match status" value="1"/>
</dbReference>
<gene>
    <name evidence="1" type="ORF">ACFQV2_32895</name>
</gene>
<sequence length="79" mass="8386">MARAHAQGTLRPDVTAADLGPLLMMVAASFEITRTISPDLWRRYFALLVDGLRVGSPTPLPGPAPSHEDIDAAMCAARG</sequence>
<reference evidence="2" key="1">
    <citation type="journal article" date="2019" name="Int. J. Syst. Evol. Microbiol.">
        <title>The Global Catalogue of Microorganisms (GCM) 10K type strain sequencing project: providing services to taxonomists for standard genome sequencing and annotation.</title>
        <authorList>
            <consortium name="The Broad Institute Genomics Platform"/>
            <consortium name="The Broad Institute Genome Sequencing Center for Infectious Disease"/>
            <person name="Wu L."/>
            <person name="Ma J."/>
        </authorList>
    </citation>
    <scope>NUCLEOTIDE SEQUENCE [LARGE SCALE GENOMIC DNA]</scope>
    <source>
        <strain evidence="2">JCM 17695</strain>
    </source>
</reference>
<organism evidence="1 2">
    <name type="scientific">Actinokineospora soli</name>
    <dbReference type="NCBI Taxonomy" id="1048753"/>
    <lineage>
        <taxon>Bacteria</taxon>
        <taxon>Bacillati</taxon>
        <taxon>Actinomycetota</taxon>
        <taxon>Actinomycetes</taxon>
        <taxon>Pseudonocardiales</taxon>
        <taxon>Pseudonocardiaceae</taxon>
        <taxon>Actinokineospora</taxon>
    </lineage>
</organism>
<accession>A0ABW2TUH7</accession>
<evidence type="ECO:0000313" key="2">
    <source>
        <dbReference type="Proteomes" id="UP001596512"/>
    </source>
</evidence>